<dbReference type="NCBIfam" id="NF038123">
    <property type="entry name" value="NF038123_dom"/>
    <property type="match status" value="1"/>
</dbReference>
<evidence type="ECO:0000313" key="4">
    <source>
        <dbReference type="Proteomes" id="UP000619743"/>
    </source>
</evidence>
<dbReference type="InterPro" id="IPR038678">
    <property type="entry name" value="Spondin_N_sf"/>
</dbReference>
<name>A0A8J2U399_9GAMM</name>
<dbReference type="AlphaFoldDB" id="A0A8J2U399"/>
<sequence length="233" mass="23791">MLKSTSTIAALLMSATPLMASAQVIDVKITNLTQGIYFTPILATAHSPEYSLFQAGQMASPELQAMAEGGDIAGLVSIADSIGASSQANPAGGLLAPASYTMVTDWDTGTNTALTVVAMLLPTNDGFVGLNSWTIPEQAGTYTVYLNGYDAGTEANDEIVNGGGMPGAPGIPANPGGNGGMGATGVIAEEVNTMIHIHPGNVGDSDPEGGMSDLDSRIHRWLNPVAKLTVTVK</sequence>
<organism evidence="3 4">
    <name type="scientific">Neiella marina</name>
    <dbReference type="NCBI Taxonomy" id="508461"/>
    <lineage>
        <taxon>Bacteria</taxon>
        <taxon>Pseudomonadati</taxon>
        <taxon>Pseudomonadota</taxon>
        <taxon>Gammaproteobacteria</taxon>
        <taxon>Alteromonadales</taxon>
        <taxon>Echinimonadaceae</taxon>
        <taxon>Neiella</taxon>
    </lineage>
</organism>
<evidence type="ECO:0000313" key="3">
    <source>
        <dbReference type="EMBL" id="GGA70478.1"/>
    </source>
</evidence>
<feature type="chain" id="PRO_5035295977" description="Spondin domain-containing protein" evidence="1">
    <location>
        <begin position="23"/>
        <end position="233"/>
    </location>
</feature>
<dbReference type="RefSeq" id="WP_087504705.1">
    <property type="nucleotide sequence ID" value="NZ_BMDX01000003.1"/>
</dbReference>
<dbReference type="Proteomes" id="UP000619743">
    <property type="component" value="Unassembled WGS sequence"/>
</dbReference>
<gene>
    <name evidence="3" type="ORF">GCM10011369_10220</name>
</gene>
<dbReference type="EMBL" id="BMDX01000003">
    <property type="protein sequence ID" value="GGA70478.1"/>
    <property type="molecule type" value="Genomic_DNA"/>
</dbReference>
<dbReference type="Gene3D" id="2.60.40.2130">
    <property type="entry name" value="F-spondin domain"/>
    <property type="match status" value="1"/>
</dbReference>
<evidence type="ECO:0000256" key="1">
    <source>
        <dbReference type="SAM" id="SignalP"/>
    </source>
</evidence>
<comment type="caution">
    <text evidence="3">The sequence shown here is derived from an EMBL/GenBank/DDBJ whole genome shotgun (WGS) entry which is preliminary data.</text>
</comment>
<feature type="domain" description="Spondin" evidence="2">
    <location>
        <begin position="37"/>
        <end position="155"/>
    </location>
</feature>
<protein>
    <recommendedName>
        <fullName evidence="2">Spondin domain-containing protein</fullName>
    </recommendedName>
</protein>
<dbReference type="OrthoDB" id="264824at2"/>
<keyword evidence="1" id="KW-0732">Signal</keyword>
<keyword evidence="4" id="KW-1185">Reference proteome</keyword>
<feature type="signal peptide" evidence="1">
    <location>
        <begin position="1"/>
        <end position="22"/>
    </location>
</feature>
<evidence type="ECO:0000259" key="2">
    <source>
        <dbReference type="Pfam" id="PF06468"/>
    </source>
</evidence>
<dbReference type="Pfam" id="PF06468">
    <property type="entry name" value="Spond_N"/>
    <property type="match status" value="1"/>
</dbReference>
<reference evidence="4" key="1">
    <citation type="journal article" date="2019" name="Int. J. Syst. Evol. Microbiol.">
        <title>The Global Catalogue of Microorganisms (GCM) 10K type strain sequencing project: providing services to taxonomists for standard genome sequencing and annotation.</title>
        <authorList>
            <consortium name="The Broad Institute Genomics Platform"/>
            <consortium name="The Broad Institute Genome Sequencing Center for Infectious Disease"/>
            <person name="Wu L."/>
            <person name="Ma J."/>
        </authorList>
    </citation>
    <scope>NUCLEOTIDE SEQUENCE [LARGE SCALE GENOMIC DNA]</scope>
    <source>
        <strain evidence="4">CGMCC 1.10130</strain>
    </source>
</reference>
<dbReference type="InterPro" id="IPR009465">
    <property type="entry name" value="Spondin_N"/>
</dbReference>
<accession>A0A8J2U399</accession>
<proteinExistence type="predicted"/>